<name>T1KER0_TETUR</name>
<feature type="transmembrane region" description="Helical" evidence="2">
    <location>
        <begin position="148"/>
        <end position="171"/>
    </location>
</feature>
<sequence length="277" mass="31137">MNDLIANSIKRKNCLNLQLISTLGFYLIILMLKDLPAASGHIGQPCLPLGICWPLNIHIYCDENRTCRCRPETPVVVGPHACKRNKSHGDKCSSDQECLYSDNNSFCDNSHCNCVSNYTYDPFLIKCVHESVQQRSSFNIFYTMLSSAALWVILILITLVISIPCCLAFLYHCFCSDNTNGSDTQECRDTNSRLRYAESGGTARPASSIRFSLRQEDLVSRQSSYEITSYDELPPTYEEAVKNYTYSPTAPTTTTVQTMNSHNHGDTLDCPKNELSH</sequence>
<evidence type="ECO:0000313" key="4">
    <source>
        <dbReference type="Proteomes" id="UP000015104"/>
    </source>
</evidence>
<reference evidence="4" key="1">
    <citation type="submission" date="2011-08" db="EMBL/GenBank/DDBJ databases">
        <authorList>
            <person name="Rombauts S."/>
        </authorList>
    </citation>
    <scope>NUCLEOTIDE SEQUENCE</scope>
    <source>
        <strain evidence="4">London</strain>
    </source>
</reference>
<evidence type="ECO:0000313" key="3">
    <source>
        <dbReference type="EnsemblMetazoa" id="tetur10g00430.1"/>
    </source>
</evidence>
<organism evidence="3 4">
    <name type="scientific">Tetranychus urticae</name>
    <name type="common">Two-spotted spider mite</name>
    <dbReference type="NCBI Taxonomy" id="32264"/>
    <lineage>
        <taxon>Eukaryota</taxon>
        <taxon>Metazoa</taxon>
        <taxon>Ecdysozoa</taxon>
        <taxon>Arthropoda</taxon>
        <taxon>Chelicerata</taxon>
        <taxon>Arachnida</taxon>
        <taxon>Acari</taxon>
        <taxon>Acariformes</taxon>
        <taxon>Trombidiformes</taxon>
        <taxon>Prostigmata</taxon>
        <taxon>Eleutherengona</taxon>
        <taxon>Raphignathae</taxon>
        <taxon>Tetranychoidea</taxon>
        <taxon>Tetranychidae</taxon>
        <taxon>Tetranychus</taxon>
    </lineage>
</organism>
<reference evidence="3" key="2">
    <citation type="submission" date="2015-06" db="UniProtKB">
        <authorList>
            <consortium name="EnsemblMetazoa"/>
        </authorList>
    </citation>
    <scope>IDENTIFICATION</scope>
</reference>
<feature type="compositionally biased region" description="Basic and acidic residues" evidence="1">
    <location>
        <begin position="263"/>
        <end position="277"/>
    </location>
</feature>
<dbReference type="KEGG" id="tut:107363715"/>
<evidence type="ECO:0000256" key="2">
    <source>
        <dbReference type="SAM" id="Phobius"/>
    </source>
</evidence>
<dbReference type="STRING" id="32264.T1KER0"/>
<proteinExistence type="predicted"/>
<dbReference type="EMBL" id="CAEY01000028">
    <property type="status" value="NOT_ANNOTATED_CDS"/>
    <property type="molecule type" value="Genomic_DNA"/>
</dbReference>
<keyword evidence="2" id="KW-1133">Transmembrane helix</keyword>
<dbReference type="HOGENOM" id="CLU_1143844_0_0_1"/>
<dbReference type="Proteomes" id="UP000015104">
    <property type="component" value="Unassembled WGS sequence"/>
</dbReference>
<protein>
    <recommendedName>
        <fullName evidence="5">EB domain-containing protein</fullName>
    </recommendedName>
</protein>
<dbReference type="AlphaFoldDB" id="T1KER0"/>
<accession>T1KER0</accession>
<dbReference type="EnsemblMetazoa" id="tetur10g00430.1">
    <property type="protein sequence ID" value="tetur10g00430.1"/>
    <property type="gene ID" value="tetur10g00430"/>
</dbReference>
<gene>
    <name evidence="3" type="primary">107363715</name>
</gene>
<evidence type="ECO:0000256" key="1">
    <source>
        <dbReference type="SAM" id="MobiDB-lite"/>
    </source>
</evidence>
<feature type="transmembrane region" description="Helical" evidence="2">
    <location>
        <begin position="15"/>
        <end position="32"/>
    </location>
</feature>
<keyword evidence="4" id="KW-1185">Reference proteome</keyword>
<feature type="region of interest" description="Disordered" evidence="1">
    <location>
        <begin position="255"/>
        <end position="277"/>
    </location>
</feature>
<keyword evidence="2" id="KW-0812">Transmembrane</keyword>
<keyword evidence="2" id="KW-0472">Membrane</keyword>
<dbReference type="OrthoDB" id="6480698at2759"/>
<evidence type="ECO:0008006" key="5">
    <source>
        <dbReference type="Google" id="ProtNLM"/>
    </source>
</evidence>